<dbReference type="AlphaFoldDB" id="A0A7I7L6G3"/>
<evidence type="ECO:0000313" key="2">
    <source>
        <dbReference type="Proteomes" id="UP000467164"/>
    </source>
</evidence>
<keyword evidence="2" id="KW-1185">Reference proteome</keyword>
<proteinExistence type="predicted"/>
<reference evidence="1 2" key="1">
    <citation type="journal article" date="2019" name="Emerg. Microbes Infect.">
        <title>Comprehensive subspecies identification of 175 nontuberculous mycobacteria species based on 7547 genomic profiles.</title>
        <authorList>
            <person name="Matsumoto Y."/>
            <person name="Kinjo T."/>
            <person name="Motooka D."/>
            <person name="Nabeya D."/>
            <person name="Jung N."/>
            <person name="Uechi K."/>
            <person name="Horii T."/>
            <person name="Iida T."/>
            <person name="Fujita J."/>
            <person name="Nakamura S."/>
        </authorList>
    </citation>
    <scope>NUCLEOTIDE SEQUENCE [LARGE SCALE GENOMIC DNA]</scope>
    <source>
        <strain evidence="1 2">JCM 12657</strain>
    </source>
</reference>
<name>A0A7I7L6G3_9MYCO</name>
<dbReference type="Proteomes" id="UP000467164">
    <property type="component" value="Chromosome"/>
</dbReference>
<accession>A0A7I7L6G3</accession>
<dbReference type="EMBL" id="AP022572">
    <property type="protein sequence ID" value="BBX55240.1"/>
    <property type="molecule type" value="Genomic_DNA"/>
</dbReference>
<dbReference type="KEGG" id="msho:MSHO_05850"/>
<organism evidence="1 2">
    <name type="scientific">Mycobacterium shottsii</name>
    <dbReference type="NCBI Taxonomy" id="133549"/>
    <lineage>
        <taxon>Bacteria</taxon>
        <taxon>Bacillati</taxon>
        <taxon>Actinomycetota</taxon>
        <taxon>Actinomycetes</taxon>
        <taxon>Mycobacteriales</taxon>
        <taxon>Mycobacteriaceae</taxon>
        <taxon>Mycobacterium</taxon>
        <taxon>Mycobacterium ulcerans group</taxon>
    </lineage>
</organism>
<gene>
    <name evidence="1" type="ORF">MSHO_05850</name>
</gene>
<sequence>MIWGPGIVAVGCIWVGPGVGSCCAGADLDEVVGADSVSAPGSGAGDAGEFGAVPAVAAFDVVDTSFGSGLLFDFFAERSPVLELAARGAGFTLAGDGHGTYAEFV</sequence>
<protein>
    <submittedName>
        <fullName evidence="1">Uncharacterized protein</fullName>
    </submittedName>
</protein>
<evidence type="ECO:0000313" key="1">
    <source>
        <dbReference type="EMBL" id="BBX55240.1"/>
    </source>
</evidence>